<keyword evidence="2" id="KW-1185">Reference proteome</keyword>
<gene>
    <name evidence="1" type="ORF">O181_054910</name>
</gene>
<accession>A0A9Q3E9P9</accession>
<reference evidence="1" key="1">
    <citation type="submission" date="2021-03" db="EMBL/GenBank/DDBJ databases">
        <title>Draft genome sequence of rust myrtle Austropuccinia psidii MF-1, a brazilian biotype.</title>
        <authorList>
            <person name="Quecine M.C."/>
            <person name="Pachon D.M.R."/>
            <person name="Bonatelli M.L."/>
            <person name="Correr F.H."/>
            <person name="Franceschini L.M."/>
            <person name="Leite T.F."/>
            <person name="Margarido G.R.A."/>
            <person name="Almeida C.A."/>
            <person name="Ferrarezi J.A."/>
            <person name="Labate C.A."/>
        </authorList>
    </citation>
    <scope>NUCLEOTIDE SEQUENCE</scope>
    <source>
        <strain evidence="1">MF-1</strain>
    </source>
</reference>
<sequence length="241" mass="27737">MHTLQLKQKNQLISSDSYAFIVKEDESFSLKNRNRIHIDSGSCKSVVNYLKYLNNPVDISHRINTYGTTFLITHQGTLFLKGIKISPVYYTPRGLVNLLSVSQLFDHNIRSVIKNDWFILKKGQTNIAAFKREGNLFVRKTIFTNRNEKDWHAILGHLSDNYVRKLLDKNQIKGNFVSRDFIVLPEAKIQNWPHTCALPLSNLAFHCLHVDTLEIQPATNEGIKYILVIINDYTYANQSAS</sequence>
<name>A0A9Q3E9P9_9BASI</name>
<evidence type="ECO:0008006" key="3">
    <source>
        <dbReference type="Google" id="ProtNLM"/>
    </source>
</evidence>
<organism evidence="1 2">
    <name type="scientific">Austropuccinia psidii MF-1</name>
    <dbReference type="NCBI Taxonomy" id="1389203"/>
    <lineage>
        <taxon>Eukaryota</taxon>
        <taxon>Fungi</taxon>
        <taxon>Dikarya</taxon>
        <taxon>Basidiomycota</taxon>
        <taxon>Pucciniomycotina</taxon>
        <taxon>Pucciniomycetes</taxon>
        <taxon>Pucciniales</taxon>
        <taxon>Sphaerophragmiaceae</taxon>
        <taxon>Austropuccinia</taxon>
    </lineage>
</organism>
<evidence type="ECO:0000313" key="2">
    <source>
        <dbReference type="Proteomes" id="UP000765509"/>
    </source>
</evidence>
<dbReference type="Proteomes" id="UP000765509">
    <property type="component" value="Unassembled WGS sequence"/>
</dbReference>
<dbReference type="EMBL" id="AVOT02024491">
    <property type="protein sequence ID" value="MBW0515195.1"/>
    <property type="molecule type" value="Genomic_DNA"/>
</dbReference>
<dbReference type="AlphaFoldDB" id="A0A9Q3E9P9"/>
<evidence type="ECO:0000313" key="1">
    <source>
        <dbReference type="EMBL" id="MBW0515195.1"/>
    </source>
</evidence>
<proteinExistence type="predicted"/>
<dbReference type="OrthoDB" id="2506384at2759"/>
<comment type="caution">
    <text evidence="1">The sequence shown here is derived from an EMBL/GenBank/DDBJ whole genome shotgun (WGS) entry which is preliminary data.</text>
</comment>
<protein>
    <recommendedName>
        <fullName evidence="3">GAG-pre-integrase domain-containing protein</fullName>
    </recommendedName>
</protein>